<dbReference type="InterPro" id="IPR009057">
    <property type="entry name" value="Homeodomain-like_sf"/>
</dbReference>
<dbReference type="GO" id="GO:0006355">
    <property type="term" value="P:regulation of DNA-templated transcription"/>
    <property type="evidence" value="ECO:0007669"/>
    <property type="project" value="InterPro"/>
</dbReference>
<dbReference type="Gene3D" id="3.40.50.300">
    <property type="entry name" value="P-loop containing nucleotide triphosphate hydrolases"/>
    <property type="match status" value="1"/>
</dbReference>
<dbReference type="Pfam" id="PF25601">
    <property type="entry name" value="AAA_lid_14"/>
    <property type="match status" value="1"/>
</dbReference>
<dbReference type="Pfam" id="PF02954">
    <property type="entry name" value="HTH_8"/>
    <property type="match status" value="1"/>
</dbReference>
<dbReference type="InterPro" id="IPR024096">
    <property type="entry name" value="NO_sig/Golgi_transp_ligand-bd"/>
</dbReference>
<sequence length="562" mass="61048">MTAPPAPNGPGFTALRADIEPLLRDFTLGEHDGRLLLQGRRMLVQSARSLGQLREELIHLLGTELARGVLKRYGYQAGFQDGHALCQCHPGLPVEQQMHLGTVLHQKKGHARIETEPEGTHVDLARGVLDIRSRWHDSVEAEQHLLLHGPSAEPVCWTLGGYAAGHLSYLLRREVVAVETTCRAQGHPYCRFRVGFREEMEKHFPGCADDYRRLDLGHLFHELEQTVEAQRRTIRELRERLDAAPPAANAQAFAALIGRSPALARAVDIARAVAGVSSTVLITGESGTGKELLARGIHAASPRAAGPWIALNCATLTESLQTTELFGHAKGAFTGASGARAGLFEAASGGTLFLDEVGELSASAQAALLRVLQEGVVVRLGEHRERRVDVRIVAATHRDLDEHVARGQFRADLYYRLNVVSIRMPALRERGNDVLLLAQTLLAHFGARFGRNLQGFAPEVLRLFLAHPWPGNVRELANVLERAVLLARGPHVELDDLPERFAADAASAAAAPPSAGAGAAQTERERIAVALARSGGRREAAAALLGISRATLWRRMKRLGLG</sequence>
<dbReference type="InterPro" id="IPR058031">
    <property type="entry name" value="AAA_lid_NorR"/>
</dbReference>
<accession>A0A4R2LQ46</accession>
<keyword evidence="8" id="KW-1185">Reference proteome</keyword>
<proteinExistence type="predicted"/>
<dbReference type="EMBL" id="SLWY01000007">
    <property type="protein sequence ID" value="TCO81674.1"/>
    <property type="molecule type" value="Genomic_DNA"/>
</dbReference>
<dbReference type="SMART" id="SM00989">
    <property type="entry name" value="V4R"/>
    <property type="match status" value="1"/>
</dbReference>
<dbReference type="Gene3D" id="1.10.8.60">
    <property type="match status" value="1"/>
</dbReference>
<dbReference type="InterPro" id="IPR025943">
    <property type="entry name" value="Sigma_54_int_dom_ATP-bd_2"/>
</dbReference>
<dbReference type="Pfam" id="PF02830">
    <property type="entry name" value="V4R"/>
    <property type="match status" value="1"/>
</dbReference>
<dbReference type="InterPro" id="IPR025944">
    <property type="entry name" value="Sigma_54_int_dom_CS"/>
</dbReference>
<dbReference type="PRINTS" id="PR01590">
    <property type="entry name" value="HTHFIS"/>
</dbReference>
<evidence type="ECO:0000313" key="8">
    <source>
        <dbReference type="Proteomes" id="UP000295765"/>
    </source>
</evidence>
<dbReference type="InterPro" id="IPR003593">
    <property type="entry name" value="AAA+_ATPase"/>
</dbReference>
<dbReference type="InterPro" id="IPR025662">
    <property type="entry name" value="Sigma_54_int_dom_ATP-bd_1"/>
</dbReference>
<evidence type="ECO:0000313" key="7">
    <source>
        <dbReference type="EMBL" id="TCO81674.1"/>
    </source>
</evidence>
<keyword evidence="2" id="KW-0067">ATP-binding</keyword>
<dbReference type="CDD" id="cd00009">
    <property type="entry name" value="AAA"/>
    <property type="match status" value="1"/>
</dbReference>
<dbReference type="RefSeq" id="WP_165904066.1">
    <property type="nucleotide sequence ID" value="NZ_SLWY01000007.1"/>
</dbReference>
<evidence type="ECO:0000256" key="5">
    <source>
        <dbReference type="ARBA" id="ARBA00023163"/>
    </source>
</evidence>
<dbReference type="PROSITE" id="PS00675">
    <property type="entry name" value="SIGMA54_INTERACT_1"/>
    <property type="match status" value="1"/>
</dbReference>
<dbReference type="InterPro" id="IPR004096">
    <property type="entry name" value="V4R"/>
</dbReference>
<feature type="domain" description="Sigma-54 factor interaction" evidence="6">
    <location>
        <begin position="256"/>
        <end position="485"/>
    </location>
</feature>
<keyword evidence="3" id="KW-0805">Transcription regulation</keyword>
<dbReference type="Gene3D" id="3.30.1380.20">
    <property type="entry name" value="Trafficking protein particle complex subunit 3"/>
    <property type="match status" value="1"/>
</dbReference>
<dbReference type="PROSITE" id="PS00676">
    <property type="entry name" value="SIGMA54_INTERACT_2"/>
    <property type="match status" value="1"/>
</dbReference>
<dbReference type="InterPro" id="IPR027417">
    <property type="entry name" value="P-loop_NTPase"/>
</dbReference>
<reference evidence="7 8" key="1">
    <citation type="submission" date="2019-03" db="EMBL/GenBank/DDBJ databases">
        <title>Genomic Encyclopedia of Type Strains, Phase IV (KMG-IV): sequencing the most valuable type-strain genomes for metagenomic binning, comparative biology and taxonomic classification.</title>
        <authorList>
            <person name="Goeker M."/>
        </authorList>
    </citation>
    <scope>NUCLEOTIDE SEQUENCE [LARGE SCALE GENOMIC DNA]</scope>
    <source>
        <strain evidence="7 8">DSM 25287</strain>
    </source>
</reference>
<dbReference type="PROSITE" id="PS50045">
    <property type="entry name" value="SIGMA54_INTERACT_4"/>
    <property type="match status" value="1"/>
</dbReference>
<dbReference type="SUPFAM" id="SSF111126">
    <property type="entry name" value="Ligand-binding domain in the NO signalling and Golgi transport"/>
    <property type="match status" value="1"/>
</dbReference>
<protein>
    <submittedName>
        <fullName evidence="7">Regulatory Fis family protein</fullName>
    </submittedName>
</protein>
<dbReference type="SUPFAM" id="SSF52540">
    <property type="entry name" value="P-loop containing nucleoside triphosphate hydrolases"/>
    <property type="match status" value="1"/>
</dbReference>
<dbReference type="GO" id="GO:0043565">
    <property type="term" value="F:sequence-specific DNA binding"/>
    <property type="evidence" value="ECO:0007669"/>
    <property type="project" value="InterPro"/>
</dbReference>
<dbReference type="SUPFAM" id="SSF46689">
    <property type="entry name" value="Homeodomain-like"/>
    <property type="match status" value="1"/>
</dbReference>
<dbReference type="InterPro" id="IPR002078">
    <property type="entry name" value="Sigma_54_int"/>
</dbReference>
<evidence type="ECO:0000256" key="4">
    <source>
        <dbReference type="ARBA" id="ARBA00023125"/>
    </source>
</evidence>
<dbReference type="Pfam" id="PF06505">
    <property type="entry name" value="XylR_N"/>
    <property type="match status" value="1"/>
</dbReference>
<evidence type="ECO:0000259" key="6">
    <source>
        <dbReference type="PROSITE" id="PS50045"/>
    </source>
</evidence>
<dbReference type="InterPro" id="IPR010523">
    <property type="entry name" value="XylR_N"/>
</dbReference>
<gene>
    <name evidence="7" type="ORF">EV699_10767</name>
</gene>
<dbReference type="AlphaFoldDB" id="A0A4R2LQ46"/>
<evidence type="ECO:0000256" key="2">
    <source>
        <dbReference type="ARBA" id="ARBA00022840"/>
    </source>
</evidence>
<dbReference type="FunFam" id="3.40.50.300:FF:000006">
    <property type="entry name" value="DNA-binding transcriptional regulator NtrC"/>
    <property type="match status" value="1"/>
</dbReference>
<dbReference type="Proteomes" id="UP000295765">
    <property type="component" value="Unassembled WGS sequence"/>
</dbReference>
<dbReference type="Pfam" id="PF00158">
    <property type="entry name" value="Sigma54_activat"/>
    <property type="match status" value="1"/>
</dbReference>
<evidence type="ECO:0000256" key="3">
    <source>
        <dbReference type="ARBA" id="ARBA00023015"/>
    </source>
</evidence>
<dbReference type="GO" id="GO:0005524">
    <property type="term" value="F:ATP binding"/>
    <property type="evidence" value="ECO:0007669"/>
    <property type="project" value="UniProtKB-KW"/>
</dbReference>
<organism evidence="7 8">
    <name type="scientific">Plasticicumulans lactativorans</name>
    <dbReference type="NCBI Taxonomy" id="1133106"/>
    <lineage>
        <taxon>Bacteria</taxon>
        <taxon>Pseudomonadati</taxon>
        <taxon>Pseudomonadota</taxon>
        <taxon>Gammaproteobacteria</taxon>
        <taxon>Candidatus Competibacteraceae</taxon>
        <taxon>Plasticicumulans</taxon>
    </lineage>
</organism>
<dbReference type="PANTHER" id="PTHR32071">
    <property type="entry name" value="TRANSCRIPTIONAL REGULATORY PROTEIN"/>
    <property type="match status" value="1"/>
</dbReference>
<name>A0A4R2LQ46_9GAMM</name>
<dbReference type="Gene3D" id="1.10.10.60">
    <property type="entry name" value="Homeodomain-like"/>
    <property type="match status" value="1"/>
</dbReference>
<evidence type="ECO:0000256" key="1">
    <source>
        <dbReference type="ARBA" id="ARBA00022741"/>
    </source>
</evidence>
<dbReference type="PROSITE" id="PS00688">
    <property type="entry name" value="SIGMA54_INTERACT_3"/>
    <property type="match status" value="1"/>
</dbReference>
<dbReference type="SMART" id="SM00382">
    <property type="entry name" value="AAA"/>
    <property type="match status" value="1"/>
</dbReference>
<comment type="caution">
    <text evidence="7">The sequence shown here is derived from an EMBL/GenBank/DDBJ whole genome shotgun (WGS) entry which is preliminary data.</text>
</comment>
<keyword evidence="1" id="KW-0547">Nucleotide-binding</keyword>
<keyword evidence="5" id="KW-0804">Transcription</keyword>
<dbReference type="InterPro" id="IPR002197">
    <property type="entry name" value="HTH_Fis"/>
</dbReference>
<dbReference type="PANTHER" id="PTHR32071:SF117">
    <property type="entry name" value="PTS-DEPENDENT DIHYDROXYACETONE KINASE OPERON REGULATORY PROTEIN-RELATED"/>
    <property type="match status" value="1"/>
</dbReference>
<keyword evidence="4" id="KW-0238">DNA-binding</keyword>